<feature type="domain" description="Glycosyltransferase subfamily 4-like N-terminal" evidence="1">
    <location>
        <begin position="18"/>
        <end position="168"/>
    </location>
</feature>
<dbReference type="PANTHER" id="PTHR45947">
    <property type="entry name" value="SULFOQUINOVOSYL TRANSFERASE SQD2"/>
    <property type="match status" value="1"/>
</dbReference>
<evidence type="ECO:0000313" key="2">
    <source>
        <dbReference type="EMBL" id="TFW19392.1"/>
    </source>
</evidence>
<gene>
    <name evidence="2" type="ORF">E4L98_16475</name>
</gene>
<dbReference type="InterPro" id="IPR028098">
    <property type="entry name" value="Glyco_trans_4-like_N"/>
</dbReference>
<evidence type="ECO:0000313" key="3">
    <source>
        <dbReference type="Proteomes" id="UP000297729"/>
    </source>
</evidence>
<dbReference type="EMBL" id="SPVG01000169">
    <property type="protein sequence ID" value="TFW19392.1"/>
    <property type="molecule type" value="Genomic_DNA"/>
</dbReference>
<name>A0A4Y9SF26_9BURK</name>
<dbReference type="OrthoDB" id="267270at2"/>
<dbReference type="AlphaFoldDB" id="A0A4Y9SF26"/>
<comment type="caution">
    <text evidence="2">The sequence shown here is derived from an EMBL/GenBank/DDBJ whole genome shotgun (WGS) entry which is preliminary data.</text>
</comment>
<keyword evidence="3" id="KW-1185">Reference proteome</keyword>
<proteinExistence type="predicted"/>
<dbReference type="Gene3D" id="3.40.50.2000">
    <property type="entry name" value="Glycogen Phosphorylase B"/>
    <property type="match status" value="2"/>
</dbReference>
<dbReference type="PANTHER" id="PTHR45947:SF3">
    <property type="entry name" value="SULFOQUINOVOSYL TRANSFERASE SQD2"/>
    <property type="match status" value="1"/>
</dbReference>
<accession>A0A4Y9SF26</accession>
<dbReference type="Proteomes" id="UP000297729">
    <property type="component" value="Unassembled WGS sequence"/>
</dbReference>
<dbReference type="RefSeq" id="WP_135202637.1">
    <property type="nucleotide sequence ID" value="NZ_SPVG01000169.1"/>
</dbReference>
<dbReference type="CDD" id="cd03801">
    <property type="entry name" value="GT4_PimA-like"/>
    <property type="match status" value="1"/>
</dbReference>
<dbReference type="Pfam" id="PF13692">
    <property type="entry name" value="Glyco_trans_1_4"/>
    <property type="match status" value="1"/>
</dbReference>
<reference evidence="2 3" key="1">
    <citation type="submission" date="2019-03" db="EMBL/GenBank/DDBJ databases">
        <title>Draft Genome Sequence of Duganella callidus sp. nov., a Novel Duganella Species Isolated from Cultivated Soil.</title>
        <authorList>
            <person name="Raths R."/>
            <person name="Peta V."/>
            <person name="Bucking H."/>
        </authorList>
    </citation>
    <scope>NUCLEOTIDE SEQUENCE [LARGE SCALE GENOMIC DNA]</scope>
    <source>
        <strain evidence="2 3">DN04</strain>
    </source>
</reference>
<dbReference type="InterPro" id="IPR050194">
    <property type="entry name" value="Glycosyltransferase_grp1"/>
</dbReference>
<dbReference type="Pfam" id="PF13439">
    <property type="entry name" value="Glyco_transf_4"/>
    <property type="match status" value="1"/>
</dbReference>
<dbReference type="SUPFAM" id="SSF53756">
    <property type="entry name" value="UDP-Glycosyltransferase/glycogen phosphorylase"/>
    <property type="match status" value="1"/>
</dbReference>
<sequence length="369" mass="39595">MPAPLRIGLVGPLPPPSGGMANQTLQLAGLLKADGHSVTTIQINAPYRPAWVAGVPMLRALARLLPYLVLLWRTAGQVQLFHVMANSGWSWHLFAAPVIWIARLRGCPVVINYRGGEADSFMRRQQQWVRPSLLRADAVIVPSGFLHAVFSRYGVDTQVVPNIVNLERFSAAPAAPLGDAPLRLLVARNLEDLYDNATALRAFAIVRKQHPQARLTIAGSGPLRADLERLTAELGLADAVTFTGRVDNADMAALYQGADIMLNPSLIDNTPNSVLEALASGVAVVSTNVGGVPYLVEDGRTALLVPPAAPDAMAAAVLRLASEPALAAGLRQAGRQLVQQFNWTSVRPRLLGVYHAVLQPRHFKEASAS</sequence>
<dbReference type="GO" id="GO:0016757">
    <property type="term" value="F:glycosyltransferase activity"/>
    <property type="evidence" value="ECO:0007669"/>
    <property type="project" value="UniProtKB-ARBA"/>
</dbReference>
<keyword evidence="2" id="KW-0808">Transferase</keyword>
<evidence type="ECO:0000259" key="1">
    <source>
        <dbReference type="Pfam" id="PF13439"/>
    </source>
</evidence>
<organism evidence="2 3">
    <name type="scientific">Duganella callida</name>
    <dbReference type="NCBI Taxonomy" id="2561932"/>
    <lineage>
        <taxon>Bacteria</taxon>
        <taxon>Pseudomonadati</taxon>
        <taxon>Pseudomonadota</taxon>
        <taxon>Betaproteobacteria</taxon>
        <taxon>Burkholderiales</taxon>
        <taxon>Oxalobacteraceae</taxon>
        <taxon>Telluria group</taxon>
        <taxon>Duganella</taxon>
    </lineage>
</organism>
<protein>
    <submittedName>
        <fullName evidence="2">Glycosyltransferase family 1 protein</fullName>
    </submittedName>
</protein>